<keyword evidence="3" id="KW-1133">Transmembrane helix</keyword>
<proteinExistence type="inferred from homology"/>
<accession>A0ABX1VA89</accession>
<evidence type="ECO:0000256" key="4">
    <source>
        <dbReference type="SAM" id="SignalP"/>
    </source>
</evidence>
<evidence type="ECO:0000256" key="3">
    <source>
        <dbReference type="SAM" id="Phobius"/>
    </source>
</evidence>
<feature type="region of interest" description="Disordered" evidence="2">
    <location>
        <begin position="271"/>
        <end position="306"/>
    </location>
</feature>
<dbReference type="Pfam" id="PF02630">
    <property type="entry name" value="SCO1-SenC"/>
    <property type="match status" value="1"/>
</dbReference>
<keyword evidence="3" id="KW-0472">Membrane</keyword>
<name>A0ABX1VA89_9PLAN</name>
<keyword evidence="6" id="KW-1185">Reference proteome</keyword>
<comment type="caution">
    <text evidence="5">The sequence shown here is derived from an EMBL/GenBank/DDBJ whole genome shotgun (WGS) entry which is preliminary data.</text>
</comment>
<organism evidence="5 6">
    <name type="scientific">Alienimonas chondri</name>
    <dbReference type="NCBI Taxonomy" id="2681879"/>
    <lineage>
        <taxon>Bacteria</taxon>
        <taxon>Pseudomonadati</taxon>
        <taxon>Planctomycetota</taxon>
        <taxon>Planctomycetia</taxon>
        <taxon>Planctomycetales</taxon>
        <taxon>Planctomycetaceae</taxon>
        <taxon>Alienimonas</taxon>
    </lineage>
</organism>
<feature type="signal peptide" evidence="4">
    <location>
        <begin position="1"/>
        <end position="25"/>
    </location>
</feature>
<protein>
    <recommendedName>
        <fullName evidence="7">SCO family protein</fullName>
    </recommendedName>
</protein>
<evidence type="ECO:0008006" key="7">
    <source>
        <dbReference type="Google" id="ProtNLM"/>
    </source>
</evidence>
<evidence type="ECO:0000256" key="2">
    <source>
        <dbReference type="SAM" id="MobiDB-lite"/>
    </source>
</evidence>
<dbReference type="InterPro" id="IPR003782">
    <property type="entry name" value="SCO1/SenC"/>
</dbReference>
<feature type="transmembrane region" description="Helical" evidence="3">
    <location>
        <begin position="245"/>
        <end position="263"/>
    </location>
</feature>
<keyword evidence="4" id="KW-0732">Signal</keyword>
<sequence>MNRFASTLAVALCGLIATAVAPAQALRPERPDPNVVPFEVRDVGVDEKLGDQVPADIAFRDHVGNMVRLGDYYDGTRPVILTLNYSRCPKVCDIQLRNLATTLGGLDVTAGEDFRVVTVSIDPTEGPEVAEERRRGYVRLMGKGNWSFLTGNPGSIKRLARAVGFKYVYEPSKQEYHHSPVTILLTPTGRVGRYHHRLDFEPDTLKLGLVETGEGTLGTTSDYFPLICYRYDPEHGTYVTRKAEMLMAGAGFLFVVGFGSWLSRQWQRSRRSSDPSSAGLSAGRSGAAVRREDARNKGAAGAPATV</sequence>
<gene>
    <name evidence="5" type="ORF">LzC2_08810</name>
</gene>
<feature type="compositionally biased region" description="Low complexity" evidence="2">
    <location>
        <begin position="274"/>
        <end position="288"/>
    </location>
</feature>
<dbReference type="Gene3D" id="3.40.30.10">
    <property type="entry name" value="Glutaredoxin"/>
    <property type="match status" value="1"/>
</dbReference>
<evidence type="ECO:0000313" key="5">
    <source>
        <dbReference type="EMBL" id="NNJ24821.1"/>
    </source>
</evidence>
<dbReference type="InterPro" id="IPR036249">
    <property type="entry name" value="Thioredoxin-like_sf"/>
</dbReference>
<keyword evidence="3" id="KW-0812">Transmembrane</keyword>
<evidence type="ECO:0000256" key="1">
    <source>
        <dbReference type="ARBA" id="ARBA00010996"/>
    </source>
</evidence>
<feature type="chain" id="PRO_5046128920" description="SCO family protein" evidence="4">
    <location>
        <begin position="26"/>
        <end position="306"/>
    </location>
</feature>
<dbReference type="CDD" id="cd02968">
    <property type="entry name" value="SCO"/>
    <property type="match status" value="1"/>
</dbReference>
<dbReference type="RefSeq" id="WP_171184178.1">
    <property type="nucleotide sequence ID" value="NZ_WTPX01000017.1"/>
</dbReference>
<dbReference type="PANTHER" id="PTHR12151">
    <property type="entry name" value="ELECTRON TRANSPORT PROTIN SCO1/SENC FAMILY MEMBER"/>
    <property type="match status" value="1"/>
</dbReference>
<comment type="similarity">
    <text evidence="1">Belongs to the SCO1/2 family.</text>
</comment>
<dbReference type="PANTHER" id="PTHR12151:SF8">
    <property type="entry name" value="THIOREDOXIN DOMAIN-CONTAINING PROTEIN"/>
    <property type="match status" value="1"/>
</dbReference>
<evidence type="ECO:0000313" key="6">
    <source>
        <dbReference type="Proteomes" id="UP000609651"/>
    </source>
</evidence>
<dbReference type="SUPFAM" id="SSF52833">
    <property type="entry name" value="Thioredoxin-like"/>
    <property type="match status" value="1"/>
</dbReference>
<dbReference type="Proteomes" id="UP000609651">
    <property type="component" value="Unassembled WGS sequence"/>
</dbReference>
<reference evidence="5 6" key="1">
    <citation type="journal article" date="2020" name="Syst. Appl. Microbiol.">
        <title>Alienimonas chondri sp. nov., a novel planctomycete isolated from the biofilm of the red alga Chondrus crispus.</title>
        <authorList>
            <person name="Vitorino I."/>
            <person name="Albuquerque L."/>
            <person name="Wiegand S."/>
            <person name="Kallscheuer N."/>
            <person name="da Costa M.S."/>
            <person name="Lobo-da-Cunha A."/>
            <person name="Jogler C."/>
            <person name="Lage O.M."/>
        </authorList>
    </citation>
    <scope>NUCLEOTIDE SEQUENCE [LARGE SCALE GENOMIC DNA]</scope>
    <source>
        <strain evidence="5 6">LzC2</strain>
    </source>
</reference>
<dbReference type="EMBL" id="WTPX01000017">
    <property type="protein sequence ID" value="NNJ24821.1"/>
    <property type="molecule type" value="Genomic_DNA"/>
</dbReference>